<feature type="domain" description="ABC transmembrane type-1" evidence="8">
    <location>
        <begin position="120"/>
        <end position="320"/>
    </location>
</feature>
<evidence type="ECO:0000256" key="2">
    <source>
        <dbReference type="ARBA" id="ARBA00022448"/>
    </source>
</evidence>
<evidence type="ECO:0000256" key="4">
    <source>
        <dbReference type="ARBA" id="ARBA00022692"/>
    </source>
</evidence>
<dbReference type="Gene3D" id="1.10.3720.10">
    <property type="entry name" value="MetI-like"/>
    <property type="match status" value="1"/>
</dbReference>
<organism evidence="9 10">
    <name type="scientific">Roseospira visakhapatnamensis</name>
    <dbReference type="NCBI Taxonomy" id="390880"/>
    <lineage>
        <taxon>Bacteria</taxon>
        <taxon>Pseudomonadati</taxon>
        <taxon>Pseudomonadota</taxon>
        <taxon>Alphaproteobacteria</taxon>
        <taxon>Rhodospirillales</taxon>
        <taxon>Rhodospirillaceae</taxon>
        <taxon>Roseospira</taxon>
    </lineage>
</organism>
<dbReference type="Pfam" id="PF00528">
    <property type="entry name" value="BPD_transp_1"/>
    <property type="match status" value="1"/>
</dbReference>
<proteinExistence type="inferred from homology"/>
<dbReference type="PANTHER" id="PTHR43386">
    <property type="entry name" value="OLIGOPEPTIDE TRANSPORT SYSTEM PERMEASE PROTEIN APPC"/>
    <property type="match status" value="1"/>
</dbReference>
<keyword evidence="5 7" id="KW-1133">Transmembrane helix</keyword>
<comment type="caution">
    <text evidence="9">The sequence shown here is derived from an EMBL/GenBank/DDBJ whole genome shotgun (WGS) entry which is preliminary data.</text>
</comment>
<keyword evidence="3" id="KW-1003">Cell membrane</keyword>
<evidence type="ECO:0000256" key="7">
    <source>
        <dbReference type="RuleBase" id="RU363032"/>
    </source>
</evidence>
<dbReference type="PANTHER" id="PTHR43386:SF26">
    <property type="entry name" value="ABC TRANSPORTER PERMEASE PROTEIN"/>
    <property type="match status" value="1"/>
</dbReference>
<dbReference type="GO" id="GO:0005886">
    <property type="term" value="C:plasma membrane"/>
    <property type="evidence" value="ECO:0007669"/>
    <property type="project" value="UniProtKB-SubCell"/>
</dbReference>
<dbReference type="RefSeq" id="WP_184042663.1">
    <property type="nucleotide sequence ID" value="NZ_JACIGK010000003.1"/>
</dbReference>
<accession>A0A7W6RB09</accession>
<dbReference type="SUPFAM" id="SSF161098">
    <property type="entry name" value="MetI-like"/>
    <property type="match status" value="1"/>
</dbReference>
<evidence type="ECO:0000256" key="5">
    <source>
        <dbReference type="ARBA" id="ARBA00022989"/>
    </source>
</evidence>
<evidence type="ECO:0000259" key="8">
    <source>
        <dbReference type="PROSITE" id="PS50928"/>
    </source>
</evidence>
<evidence type="ECO:0000256" key="6">
    <source>
        <dbReference type="ARBA" id="ARBA00023136"/>
    </source>
</evidence>
<dbReference type="InterPro" id="IPR000515">
    <property type="entry name" value="MetI-like"/>
</dbReference>
<dbReference type="InterPro" id="IPR050366">
    <property type="entry name" value="BP-dependent_transpt_permease"/>
</dbReference>
<feature type="transmembrane region" description="Helical" evidence="7">
    <location>
        <begin position="191"/>
        <end position="209"/>
    </location>
</feature>
<dbReference type="EMBL" id="JACIGK010000003">
    <property type="protein sequence ID" value="MBB4265047.1"/>
    <property type="molecule type" value="Genomic_DNA"/>
</dbReference>
<evidence type="ECO:0000256" key="3">
    <source>
        <dbReference type="ARBA" id="ARBA00022475"/>
    </source>
</evidence>
<evidence type="ECO:0000256" key="1">
    <source>
        <dbReference type="ARBA" id="ARBA00004651"/>
    </source>
</evidence>
<comment type="subcellular location">
    <subcellularLocation>
        <location evidence="1 7">Cell membrane</location>
        <topology evidence="1 7">Multi-pass membrane protein</topology>
    </subcellularLocation>
</comment>
<feature type="transmembrane region" description="Helical" evidence="7">
    <location>
        <begin position="299"/>
        <end position="323"/>
    </location>
</feature>
<dbReference type="AlphaFoldDB" id="A0A7W6RB09"/>
<evidence type="ECO:0000313" key="9">
    <source>
        <dbReference type="EMBL" id="MBB4265047.1"/>
    </source>
</evidence>
<keyword evidence="6 7" id="KW-0472">Membrane</keyword>
<feature type="transmembrane region" description="Helical" evidence="7">
    <location>
        <begin position="251"/>
        <end position="276"/>
    </location>
</feature>
<dbReference type="GO" id="GO:0055085">
    <property type="term" value="P:transmembrane transport"/>
    <property type="evidence" value="ECO:0007669"/>
    <property type="project" value="InterPro"/>
</dbReference>
<sequence length="332" mass="35170">MTRPRARPTTGEPVVPASSDLAAPRRTGVTGALVRALDSDVFYSFRRSPVTLVAALVAVLLIGASLAAPLVAPTDPFALETLDLMAAFTPPMWAEGGESVFPLGTDDQGRDLLSAILYGMRISLAVGAASVVFAMLLGVGLGLLAGYAGGWVDALIMRVADVQLSFPAILIALLVDGVARGLLPRDLHHDMAIYVIIFAIGVSGWVQYARTVRGSTMVEKNREYVMAAIIMGLHPGLIALRHVLPNVMGPVLVIATIHLAVAVITEATLSFLGVGLPPTEPSLGTLIRIGNDFLFSGEWWITVFPGLALVLLVLSVNLLGDWLRDALNPKLR</sequence>
<keyword evidence="4 7" id="KW-0812">Transmembrane</keyword>
<comment type="similarity">
    <text evidence="7">Belongs to the binding-protein-dependent transport system permease family.</text>
</comment>
<evidence type="ECO:0000313" key="10">
    <source>
        <dbReference type="Proteomes" id="UP000554286"/>
    </source>
</evidence>
<keyword evidence="10" id="KW-1185">Reference proteome</keyword>
<feature type="transmembrane region" description="Helical" evidence="7">
    <location>
        <begin position="224"/>
        <end position="244"/>
    </location>
</feature>
<protein>
    <submittedName>
        <fullName evidence="9">Peptide/nickel transport system permease protein</fullName>
    </submittedName>
</protein>
<dbReference type="InterPro" id="IPR035906">
    <property type="entry name" value="MetI-like_sf"/>
</dbReference>
<feature type="transmembrane region" description="Helical" evidence="7">
    <location>
        <begin position="155"/>
        <end position="179"/>
    </location>
</feature>
<feature type="transmembrane region" description="Helical" evidence="7">
    <location>
        <begin position="50"/>
        <end position="72"/>
    </location>
</feature>
<keyword evidence="2 7" id="KW-0813">Transport</keyword>
<gene>
    <name evidence="9" type="ORF">GGD89_000658</name>
</gene>
<reference evidence="9 10" key="1">
    <citation type="submission" date="2020-08" db="EMBL/GenBank/DDBJ databases">
        <title>Genome sequencing of Purple Non-Sulfur Bacteria from various extreme environments.</title>
        <authorList>
            <person name="Mayer M."/>
        </authorList>
    </citation>
    <scope>NUCLEOTIDE SEQUENCE [LARGE SCALE GENOMIC DNA]</scope>
    <source>
        <strain evidence="9 10">JA131</strain>
    </source>
</reference>
<name>A0A7W6RB09_9PROT</name>
<dbReference type="CDD" id="cd06261">
    <property type="entry name" value="TM_PBP2"/>
    <property type="match status" value="1"/>
</dbReference>
<dbReference type="PROSITE" id="PS50928">
    <property type="entry name" value="ABC_TM1"/>
    <property type="match status" value="1"/>
</dbReference>
<feature type="transmembrane region" description="Helical" evidence="7">
    <location>
        <begin position="122"/>
        <end position="149"/>
    </location>
</feature>
<dbReference type="Proteomes" id="UP000554286">
    <property type="component" value="Unassembled WGS sequence"/>
</dbReference>